<evidence type="ECO:0000313" key="1">
    <source>
        <dbReference type="EMBL" id="MEU0705982.1"/>
    </source>
</evidence>
<evidence type="ECO:0000313" key="2">
    <source>
        <dbReference type="Proteomes" id="UP001550378"/>
    </source>
</evidence>
<accession>A0ABV2VXH1</accession>
<proteinExistence type="predicted"/>
<gene>
    <name evidence="1" type="ORF">ABZ508_01160</name>
</gene>
<dbReference type="EMBL" id="JBEXZR010000001">
    <property type="protein sequence ID" value="MEU0705982.1"/>
    <property type="molecule type" value="Genomic_DNA"/>
</dbReference>
<organism evidence="1 2">
    <name type="scientific">Streptomyces lavendulocolor</name>
    <dbReference type="NCBI Taxonomy" id="67316"/>
    <lineage>
        <taxon>Bacteria</taxon>
        <taxon>Bacillati</taxon>
        <taxon>Actinomycetota</taxon>
        <taxon>Actinomycetes</taxon>
        <taxon>Kitasatosporales</taxon>
        <taxon>Streptomycetaceae</taxon>
        <taxon>Streptomyces</taxon>
    </lineage>
</organism>
<reference evidence="1 2" key="1">
    <citation type="submission" date="2024-06" db="EMBL/GenBank/DDBJ databases">
        <title>The Natural Products Discovery Center: Release of the First 8490 Sequenced Strains for Exploring Actinobacteria Biosynthetic Diversity.</title>
        <authorList>
            <person name="Kalkreuter E."/>
            <person name="Kautsar S.A."/>
            <person name="Yang D."/>
            <person name="Bader C.D."/>
            <person name="Teijaro C.N."/>
            <person name="Fluegel L."/>
            <person name="Davis C.M."/>
            <person name="Simpson J.R."/>
            <person name="Lauterbach L."/>
            <person name="Steele A.D."/>
            <person name="Gui C."/>
            <person name="Meng S."/>
            <person name="Li G."/>
            <person name="Viehrig K."/>
            <person name="Ye F."/>
            <person name="Su P."/>
            <person name="Kiefer A.F."/>
            <person name="Nichols A."/>
            <person name="Cepeda A.J."/>
            <person name="Yan W."/>
            <person name="Fan B."/>
            <person name="Jiang Y."/>
            <person name="Adhikari A."/>
            <person name="Zheng C.-J."/>
            <person name="Schuster L."/>
            <person name="Cowan T.M."/>
            <person name="Smanski M.J."/>
            <person name="Chevrette M.G."/>
            <person name="De Carvalho L.P.S."/>
            <person name="Shen B."/>
        </authorList>
    </citation>
    <scope>NUCLEOTIDE SEQUENCE [LARGE SCALE GENOMIC DNA]</scope>
    <source>
        <strain evidence="1 2">NPDC006337</strain>
    </source>
</reference>
<sequence length="109" mass="11642">MLNNLDETASLSIEVIESVQPGHAGADDDIVVCLVRCIKGTARPGMLFRHIDVTGNAEAVAVELELSSVEWYGRKVDQLDTVHSGRVTLTGAGARTLSRRDTLTAVSHG</sequence>
<protein>
    <submittedName>
        <fullName evidence="1">Uncharacterized protein</fullName>
    </submittedName>
</protein>
<comment type="caution">
    <text evidence="1">The sequence shown here is derived from an EMBL/GenBank/DDBJ whole genome shotgun (WGS) entry which is preliminary data.</text>
</comment>
<keyword evidence="2" id="KW-1185">Reference proteome</keyword>
<dbReference type="RefSeq" id="WP_359654220.1">
    <property type="nucleotide sequence ID" value="NZ_JBEXZP010000039.1"/>
</dbReference>
<name>A0ABV2VXH1_9ACTN</name>
<dbReference type="Proteomes" id="UP001550378">
    <property type="component" value="Unassembled WGS sequence"/>
</dbReference>